<accession>V6LZL8</accession>
<evidence type="ECO:0000313" key="4">
    <source>
        <dbReference type="EMBL" id="KAH0575553.1"/>
    </source>
</evidence>
<reference evidence="4" key="2">
    <citation type="submission" date="2020-12" db="EMBL/GenBank/DDBJ databases">
        <title>New Spironucleus salmonicida genome in near-complete chromosomes.</title>
        <authorList>
            <person name="Xu F."/>
            <person name="Kurt Z."/>
            <person name="Jimenez-Gonzalez A."/>
            <person name="Astvaldsson A."/>
            <person name="Andersson J.O."/>
            <person name="Svard S.G."/>
        </authorList>
    </citation>
    <scope>NUCLEOTIDE SEQUENCE</scope>
    <source>
        <strain evidence="4">ATCC 50377</strain>
    </source>
</reference>
<name>V6LZL8_9EUKA</name>
<evidence type="ECO:0000256" key="1">
    <source>
        <dbReference type="ARBA" id="ARBA00005647"/>
    </source>
</evidence>
<reference evidence="3 4" key="1">
    <citation type="journal article" date="2014" name="PLoS Genet.">
        <title>The Genome of Spironucleus salmonicida Highlights a Fish Pathogen Adapted to Fluctuating Environments.</title>
        <authorList>
            <person name="Xu F."/>
            <person name="Jerlstrom-Hultqvist J."/>
            <person name="Einarsson E."/>
            <person name="Astvaldsson A."/>
            <person name="Svard S.G."/>
            <person name="Andersson J.O."/>
        </authorList>
    </citation>
    <scope>NUCLEOTIDE SEQUENCE</scope>
    <source>
        <strain evidence="4">ATCC 50377</strain>
    </source>
</reference>
<keyword evidence="3" id="KW-0687">Ribonucleoprotein</keyword>
<gene>
    <name evidence="3" type="ORF">SS50377_13675</name>
    <name evidence="4" type="ORF">SS50377_23188</name>
</gene>
<dbReference type="Gene3D" id="2.30.170.20">
    <property type="entry name" value="Ribosomal protein L24e"/>
    <property type="match status" value="1"/>
</dbReference>
<feature type="domain" description="Large ribosomal subunit protein eL24-related N-terminal" evidence="2">
    <location>
        <begin position="4"/>
        <end position="65"/>
    </location>
</feature>
<dbReference type="InterPro" id="IPR038630">
    <property type="entry name" value="L24e/L24_sf"/>
</dbReference>
<dbReference type="InterPro" id="IPR000988">
    <property type="entry name" value="Ribosomal_eL24-rel_N"/>
</dbReference>
<evidence type="ECO:0000259" key="2">
    <source>
        <dbReference type="Pfam" id="PF01246"/>
    </source>
</evidence>
<protein>
    <submittedName>
        <fullName evidence="3">Ribosomal protein L24</fullName>
    </submittedName>
</protein>
<dbReference type="GO" id="GO:0005840">
    <property type="term" value="C:ribosome"/>
    <property type="evidence" value="ECO:0007669"/>
    <property type="project" value="UniProtKB-KW"/>
</dbReference>
<dbReference type="InterPro" id="IPR023442">
    <property type="entry name" value="Ribosomal_eL24_CS"/>
</dbReference>
<evidence type="ECO:0000313" key="5">
    <source>
        <dbReference type="Proteomes" id="UP000018208"/>
    </source>
</evidence>
<evidence type="ECO:0000313" key="3">
    <source>
        <dbReference type="EMBL" id="EST46289.1"/>
    </source>
</evidence>
<keyword evidence="5" id="KW-1185">Reference proteome</keyword>
<dbReference type="EMBL" id="AUWU02000003">
    <property type="protein sequence ID" value="KAH0575553.1"/>
    <property type="molecule type" value="Genomic_DNA"/>
</dbReference>
<dbReference type="VEuPathDB" id="GiardiaDB:SS50377_23188"/>
<sequence>MVLTTTCNYSGRQILPGYGKRFAKLDKSLVIFINRKSAVHFISKWNPRRIRWTSVYRRLHGKEINVSTKKTIQVKAVAVSRGYVGIESSKLDELRKKYLSK</sequence>
<dbReference type="Proteomes" id="UP000018208">
    <property type="component" value="Unassembled WGS sequence"/>
</dbReference>
<organism evidence="3">
    <name type="scientific">Spironucleus salmonicida</name>
    <dbReference type="NCBI Taxonomy" id="348837"/>
    <lineage>
        <taxon>Eukaryota</taxon>
        <taxon>Metamonada</taxon>
        <taxon>Diplomonadida</taxon>
        <taxon>Hexamitidae</taxon>
        <taxon>Hexamitinae</taxon>
        <taxon>Spironucleus</taxon>
    </lineage>
</organism>
<dbReference type="EMBL" id="KI546078">
    <property type="protein sequence ID" value="EST46289.1"/>
    <property type="molecule type" value="Genomic_DNA"/>
</dbReference>
<dbReference type="Pfam" id="PF01246">
    <property type="entry name" value="Ribosomal_L24e"/>
    <property type="match status" value="1"/>
</dbReference>
<dbReference type="PROSITE" id="PS01073">
    <property type="entry name" value="RIBOSOMAL_L24E"/>
    <property type="match status" value="1"/>
</dbReference>
<proteinExistence type="inferred from homology"/>
<comment type="similarity">
    <text evidence="1">Belongs to the eukaryotic ribosomal protein eL24 family.</text>
</comment>
<dbReference type="AlphaFoldDB" id="V6LZL8"/>
<dbReference type="SUPFAM" id="SSF57716">
    <property type="entry name" value="Glucocorticoid receptor-like (DNA-binding domain)"/>
    <property type="match status" value="1"/>
</dbReference>
<keyword evidence="3" id="KW-0689">Ribosomal protein</keyword>
<dbReference type="OrthoDB" id="1727108at2759"/>